<evidence type="ECO:0000256" key="8">
    <source>
        <dbReference type="ARBA" id="ARBA00022833"/>
    </source>
</evidence>
<dbReference type="KEGG" id="vao:FA707_02330"/>
<dbReference type="InterPro" id="IPR045085">
    <property type="entry name" value="HLD_clamp_pol_III_gamma_tau"/>
</dbReference>
<organism evidence="12 13">
    <name type="scientific">Vagococcus zengguangii</name>
    <dbReference type="NCBI Taxonomy" id="2571750"/>
    <lineage>
        <taxon>Bacteria</taxon>
        <taxon>Bacillati</taxon>
        <taxon>Bacillota</taxon>
        <taxon>Bacilli</taxon>
        <taxon>Lactobacillales</taxon>
        <taxon>Enterococcaceae</taxon>
        <taxon>Vagococcus</taxon>
    </lineage>
</organism>
<dbReference type="Gene3D" id="1.10.8.60">
    <property type="match status" value="1"/>
</dbReference>
<evidence type="ECO:0000313" key="13">
    <source>
        <dbReference type="Proteomes" id="UP000298615"/>
    </source>
</evidence>
<dbReference type="RefSeq" id="WP_136952716.1">
    <property type="nucleotide sequence ID" value="NZ_CP039712.1"/>
</dbReference>
<evidence type="ECO:0000256" key="4">
    <source>
        <dbReference type="ARBA" id="ARBA00022695"/>
    </source>
</evidence>
<gene>
    <name evidence="12" type="primary">dnaX</name>
    <name evidence="12" type="ORF">FA707_02330</name>
</gene>
<comment type="similarity">
    <text evidence="1">Belongs to the DnaX/STICHEL family.</text>
</comment>
<dbReference type="FunFam" id="1.10.8.60:FF:000013">
    <property type="entry name" value="DNA polymerase III subunit gamma/tau"/>
    <property type="match status" value="1"/>
</dbReference>
<dbReference type="Pfam" id="PF13177">
    <property type="entry name" value="DNA_pol3_delta2"/>
    <property type="match status" value="1"/>
</dbReference>
<dbReference type="AlphaFoldDB" id="A0A4D7CS68"/>
<comment type="catalytic activity">
    <reaction evidence="11">
        <text>DNA(n) + a 2'-deoxyribonucleoside 5'-triphosphate = DNA(n+1) + diphosphate</text>
        <dbReference type="Rhea" id="RHEA:22508"/>
        <dbReference type="Rhea" id="RHEA-COMP:17339"/>
        <dbReference type="Rhea" id="RHEA-COMP:17340"/>
        <dbReference type="ChEBI" id="CHEBI:33019"/>
        <dbReference type="ChEBI" id="CHEBI:61560"/>
        <dbReference type="ChEBI" id="CHEBI:173112"/>
        <dbReference type="EC" id="2.7.7.7"/>
    </reaction>
</comment>
<dbReference type="GO" id="GO:0046872">
    <property type="term" value="F:metal ion binding"/>
    <property type="evidence" value="ECO:0007669"/>
    <property type="project" value="UniProtKB-KW"/>
</dbReference>
<dbReference type="GO" id="GO:0006261">
    <property type="term" value="P:DNA-templated DNA replication"/>
    <property type="evidence" value="ECO:0007669"/>
    <property type="project" value="TreeGrafter"/>
</dbReference>
<dbReference type="GO" id="GO:0003887">
    <property type="term" value="F:DNA-directed DNA polymerase activity"/>
    <property type="evidence" value="ECO:0007669"/>
    <property type="project" value="UniProtKB-KW"/>
</dbReference>
<dbReference type="InterPro" id="IPR003593">
    <property type="entry name" value="AAA+_ATPase"/>
</dbReference>
<dbReference type="GO" id="GO:0009360">
    <property type="term" value="C:DNA polymerase III complex"/>
    <property type="evidence" value="ECO:0007669"/>
    <property type="project" value="InterPro"/>
</dbReference>
<dbReference type="GO" id="GO:0005524">
    <property type="term" value="F:ATP binding"/>
    <property type="evidence" value="ECO:0007669"/>
    <property type="project" value="UniProtKB-KW"/>
</dbReference>
<evidence type="ECO:0000256" key="2">
    <source>
        <dbReference type="ARBA" id="ARBA00012417"/>
    </source>
</evidence>
<evidence type="ECO:0000256" key="10">
    <source>
        <dbReference type="ARBA" id="ARBA00022932"/>
    </source>
</evidence>
<dbReference type="InterPro" id="IPR027417">
    <property type="entry name" value="P-loop_NTPase"/>
</dbReference>
<keyword evidence="6" id="KW-0479">Metal-binding</keyword>
<keyword evidence="13" id="KW-1185">Reference proteome</keyword>
<dbReference type="InterPro" id="IPR008921">
    <property type="entry name" value="DNA_pol3_clamp-load_cplx_C"/>
</dbReference>
<name>A0A4D7CS68_9ENTE</name>
<evidence type="ECO:0000256" key="5">
    <source>
        <dbReference type="ARBA" id="ARBA00022705"/>
    </source>
</evidence>
<dbReference type="Pfam" id="PF12169">
    <property type="entry name" value="DNA_pol3_gamma3"/>
    <property type="match status" value="1"/>
</dbReference>
<accession>A0A4D7CS68</accession>
<keyword evidence="5" id="KW-0235">DNA replication</keyword>
<dbReference type="NCBIfam" id="NF004046">
    <property type="entry name" value="PRK05563.1"/>
    <property type="match status" value="1"/>
</dbReference>
<protein>
    <recommendedName>
        <fullName evidence="2">DNA-directed DNA polymerase</fullName>
        <ecNumber evidence="2">2.7.7.7</ecNumber>
    </recommendedName>
</protein>
<sequence length="578" mass="65194">MAYQALYRVWRSQRFDDIVGQKTVTQTLKNALSQHKTSHAYLFTGPRGTGKTSAAKIFAKAINCPNQVDGEPCNECHICKAITEGRLNDVIEIDAASNNGVDEIREIREKVKYAPTQVSYKVYIIDEVHMLSTGAFNALLKTLEEPPQNVLFILATTEPHKIPATIISRTQRFDFKRIQTEDIVEHLGYILNDMDYAYDEQSLYIIARAAEGGMRDALSLLDQALSFSDERLTEQDALQVTGSLTHEMMDQYLTDCANGEVEAALAGVQKILSEGKEANRFIEDVLLYSRDLLIYKQAPEFLNLQRGYVSEGFKQLASELTNDKIYRYIDLLSETQQQLKVSTHATVYLEVVTVKLAKLRINVPNDVPVASGQVAIAPEQLVQLQQQLEALQQELAEVKQNGVTLSSTTPQVQSAKTKPSQFKLPKGLVYNVLKEATRESLRETQDVWGDLLQMLSTRERGMIRNSHPVAASNTEVVVTFDSDFVCHMLNNDDSLQQAIQMNLQRLIQKPLKAVFIPEVSWAMLRNDYLKEHPFEKKQEATISPDVQVAEIDQQQASQEVVEKAIEFFGEELVEISEE</sequence>
<dbReference type="InterPro" id="IPR001270">
    <property type="entry name" value="ClpA/B"/>
</dbReference>
<dbReference type="EMBL" id="CP039712">
    <property type="protein sequence ID" value="QCI85873.1"/>
    <property type="molecule type" value="Genomic_DNA"/>
</dbReference>
<keyword evidence="10" id="KW-0239">DNA-directed DNA polymerase</keyword>
<dbReference type="Gene3D" id="1.20.272.10">
    <property type="match status" value="1"/>
</dbReference>
<evidence type="ECO:0000256" key="6">
    <source>
        <dbReference type="ARBA" id="ARBA00022723"/>
    </source>
</evidence>
<dbReference type="Proteomes" id="UP000298615">
    <property type="component" value="Chromosome"/>
</dbReference>
<dbReference type="InterPro" id="IPR022754">
    <property type="entry name" value="DNA_pol_III_gamma-3"/>
</dbReference>
<evidence type="ECO:0000256" key="3">
    <source>
        <dbReference type="ARBA" id="ARBA00022679"/>
    </source>
</evidence>
<evidence type="ECO:0000256" key="11">
    <source>
        <dbReference type="ARBA" id="ARBA00049244"/>
    </source>
</evidence>
<keyword evidence="9" id="KW-0067">ATP-binding</keyword>
<evidence type="ECO:0000313" key="12">
    <source>
        <dbReference type="EMBL" id="QCI85873.1"/>
    </source>
</evidence>
<dbReference type="PANTHER" id="PTHR11669:SF0">
    <property type="entry name" value="PROTEIN STICHEL-LIKE 2"/>
    <property type="match status" value="1"/>
</dbReference>
<keyword evidence="7" id="KW-0547">Nucleotide-binding</keyword>
<dbReference type="OrthoDB" id="9810148at2"/>
<evidence type="ECO:0000256" key="9">
    <source>
        <dbReference type="ARBA" id="ARBA00022840"/>
    </source>
</evidence>
<reference evidence="12 13" key="1">
    <citation type="submission" date="2019-04" db="EMBL/GenBank/DDBJ databases">
        <title>Vagococcus sp. nov., isolated from faeces of yaks (Bos grunniens).</title>
        <authorList>
            <person name="Ge Y."/>
        </authorList>
    </citation>
    <scope>NUCLEOTIDE SEQUENCE [LARGE SCALE GENOMIC DNA]</scope>
    <source>
        <strain evidence="12 13">MN-17</strain>
    </source>
</reference>
<dbReference type="PRINTS" id="PR00300">
    <property type="entry name" value="CLPPROTEASEA"/>
</dbReference>
<dbReference type="Pfam" id="PF22608">
    <property type="entry name" value="DNAX_ATPase_lid"/>
    <property type="match status" value="1"/>
</dbReference>
<dbReference type="SUPFAM" id="SSF48019">
    <property type="entry name" value="post-AAA+ oligomerization domain-like"/>
    <property type="match status" value="1"/>
</dbReference>
<dbReference type="CDD" id="cd18137">
    <property type="entry name" value="HLD_clamp_pol_III_gamma_tau"/>
    <property type="match status" value="1"/>
</dbReference>
<keyword evidence="3 12" id="KW-0808">Transferase</keyword>
<dbReference type="FunFam" id="3.40.50.300:FF:000014">
    <property type="entry name" value="DNA polymerase III subunit gamma/tau"/>
    <property type="match status" value="1"/>
</dbReference>
<dbReference type="InterPro" id="IPR012763">
    <property type="entry name" value="DNA_pol_III_sug/sutau_N"/>
</dbReference>
<dbReference type="SUPFAM" id="SSF52540">
    <property type="entry name" value="P-loop containing nucleoside triphosphate hydrolases"/>
    <property type="match status" value="1"/>
</dbReference>
<dbReference type="InterPro" id="IPR050238">
    <property type="entry name" value="DNA_Rep/Repair_Clamp_Loader"/>
</dbReference>
<dbReference type="EC" id="2.7.7.7" evidence="2"/>
<dbReference type="Gene3D" id="3.40.50.300">
    <property type="entry name" value="P-loop containing nucleotide triphosphate hydrolases"/>
    <property type="match status" value="1"/>
</dbReference>
<evidence type="ECO:0000256" key="1">
    <source>
        <dbReference type="ARBA" id="ARBA00006360"/>
    </source>
</evidence>
<dbReference type="NCBIfam" id="TIGR02397">
    <property type="entry name" value="dnaX_nterm"/>
    <property type="match status" value="1"/>
</dbReference>
<dbReference type="SMART" id="SM00382">
    <property type="entry name" value="AAA"/>
    <property type="match status" value="1"/>
</dbReference>
<proteinExistence type="inferred from homology"/>
<dbReference type="CDD" id="cd00009">
    <property type="entry name" value="AAA"/>
    <property type="match status" value="1"/>
</dbReference>
<dbReference type="GO" id="GO:0003677">
    <property type="term" value="F:DNA binding"/>
    <property type="evidence" value="ECO:0007669"/>
    <property type="project" value="InterPro"/>
</dbReference>
<dbReference type="PANTHER" id="PTHR11669">
    <property type="entry name" value="REPLICATION FACTOR C / DNA POLYMERASE III GAMMA-TAU SUBUNIT"/>
    <property type="match status" value="1"/>
</dbReference>
<keyword evidence="4 12" id="KW-0548">Nucleotidyltransferase</keyword>
<evidence type="ECO:0000256" key="7">
    <source>
        <dbReference type="ARBA" id="ARBA00022741"/>
    </source>
</evidence>
<keyword evidence="8" id="KW-0862">Zinc</keyword>